<sequence>MNLNQVIRDHFALGAVEHNYSSSFLFELFHRAEVSLERQPSLLEICAPVVIVGDIHGQYGDLLHIFEVPP</sequence>
<evidence type="ECO:0000256" key="3">
    <source>
        <dbReference type="ARBA" id="ARBA00022801"/>
    </source>
</evidence>
<dbReference type="PANTHER" id="PTHR11668">
    <property type="entry name" value="SERINE/THREONINE PROTEIN PHOSPHATASE"/>
    <property type="match status" value="1"/>
</dbReference>
<dbReference type="EC" id="3.1.3.16" evidence="1"/>
<keyword evidence="7" id="KW-1185">Reference proteome</keyword>
<evidence type="ECO:0000313" key="7">
    <source>
        <dbReference type="Proteomes" id="UP001331761"/>
    </source>
</evidence>
<protein>
    <recommendedName>
        <fullName evidence="1">protein-serine/threonine phosphatase</fullName>
        <ecNumber evidence="1">3.1.3.16</ecNumber>
    </recommendedName>
</protein>
<dbReference type="EMBL" id="WIXE01007594">
    <property type="protein sequence ID" value="KAK5980298.1"/>
    <property type="molecule type" value="Genomic_DNA"/>
</dbReference>
<comment type="caution">
    <text evidence="6">The sequence shown here is derived from an EMBL/GenBank/DDBJ whole genome shotgun (WGS) entry which is preliminary data.</text>
</comment>
<evidence type="ECO:0000256" key="5">
    <source>
        <dbReference type="ARBA" id="ARBA00023211"/>
    </source>
</evidence>
<dbReference type="PANTHER" id="PTHR11668:SF300">
    <property type="entry name" value="SERINE_THREONINE-PROTEIN PHOSPHATASE"/>
    <property type="match status" value="1"/>
</dbReference>
<keyword evidence="3" id="KW-0378">Hydrolase</keyword>
<gene>
    <name evidence="6" type="ORF">GCK32_022357</name>
</gene>
<dbReference type="GO" id="GO:0005634">
    <property type="term" value="C:nucleus"/>
    <property type="evidence" value="ECO:0007669"/>
    <property type="project" value="TreeGrafter"/>
</dbReference>
<keyword evidence="4" id="KW-0904">Protein phosphatase</keyword>
<dbReference type="SUPFAM" id="SSF56300">
    <property type="entry name" value="Metallo-dependent phosphatases"/>
    <property type="match status" value="1"/>
</dbReference>
<evidence type="ECO:0000256" key="1">
    <source>
        <dbReference type="ARBA" id="ARBA00013081"/>
    </source>
</evidence>
<dbReference type="GO" id="GO:0046872">
    <property type="term" value="F:metal ion binding"/>
    <property type="evidence" value="ECO:0007669"/>
    <property type="project" value="UniProtKB-KW"/>
</dbReference>
<evidence type="ECO:0000256" key="4">
    <source>
        <dbReference type="ARBA" id="ARBA00022912"/>
    </source>
</evidence>
<accession>A0AAN8IR86</accession>
<dbReference type="InterPro" id="IPR050341">
    <property type="entry name" value="PP1_catalytic_subunit"/>
</dbReference>
<dbReference type="Proteomes" id="UP001331761">
    <property type="component" value="Unassembled WGS sequence"/>
</dbReference>
<name>A0AAN8IR86_TRICO</name>
<dbReference type="InterPro" id="IPR029052">
    <property type="entry name" value="Metallo-depent_PP-like"/>
</dbReference>
<dbReference type="Gene3D" id="3.60.21.10">
    <property type="match status" value="1"/>
</dbReference>
<keyword evidence="5" id="KW-0464">Manganese</keyword>
<dbReference type="GO" id="GO:0005737">
    <property type="term" value="C:cytoplasm"/>
    <property type="evidence" value="ECO:0007669"/>
    <property type="project" value="TreeGrafter"/>
</dbReference>
<keyword evidence="2" id="KW-0479">Metal-binding</keyword>
<evidence type="ECO:0000313" key="6">
    <source>
        <dbReference type="EMBL" id="KAK5980298.1"/>
    </source>
</evidence>
<dbReference type="GO" id="GO:0004722">
    <property type="term" value="F:protein serine/threonine phosphatase activity"/>
    <property type="evidence" value="ECO:0007669"/>
    <property type="project" value="UniProtKB-EC"/>
</dbReference>
<proteinExistence type="predicted"/>
<evidence type="ECO:0000256" key="2">
    <source>
        <dbReference type="ARBA" id="ARBA00022723"/>
    </source>
</evidence>
<organism evidence="6 7">
    <name type="scientific">Trichostrongylus colubriformis</name>
    <name type="common">Black scour worm</name>
    <dbReference type="NCBI Taxonomy" id="6319"/>
    <lineage>
        <taxon>Eukaryota</taxon>
        <taxon>Metazoa</taxon>
        <taxon>Ecdysozoa</taxon>
        <taxon>Nematoda</taxon>
        <taxon>Chromadorea</taxon>
        <taxon>Rhabditida</taxon>
        <taxon>Rhabditina</taxon>
        <taxon>Rhabditomorpha</taxon>
        <taxon>Strongyloidea</taxon>
        <taxon>Trichostrongylidae</taxon>
        <taxon>Trichostrongylus</taxon>
    </lineage>
</organism>
<dbReference type="AlphaFoldDB" id="A0AAN8IR86"/>
<reference evidence="6 7" key="1">
    <citation type="submission" date="2019-10" db="EMBL/GenBank/DDBJ databases">
        <title>Assembly and Annotation for the nematode Trichostrongylus colubriformis.</title>
        <authorList>
            <person name="Martin J."/>
        </authorList>
    </citation>
    <scope>NUCLEOTIDE SEQUENCE [LARGE SCALE GENOMIC DNA]</scope>
    <source>
        <strain evidence="6">G859</strain>
        <tissue evidence="6">Whole worm</tissue>
    </source>
</reference>